<evidence type="ECO:0000256" key="6">
    <source>
        <dbReference type="SAM" id="Phobius"/>
    </source>
</evidence>
<comment type="subcellular location">
    <subcellularLocation>
        <location evidence="1">Cell membrane</location>
        <topology evidence="1">Multi-pass membrane protein</topology>
    </subcellularLocation>
</comment>
<organism evidence="8 9">
    <name type="scientific">Actinokineospora auranticolor</name>
    <dbReference type="NCBI Taxonomy" id="155976"/>
    <lineage>
        <taxon>Bacteria</taxon>
        <taxon>Bacillati</taxon>
        <taxon>Actinomycetota</taxon>
        <taxon>Actinomycetes</taxon>
        <taxon>Pseudonocardiales</taxon>
        <taxon>Pseudonocardiaceae</taxon>
        <taxon>Actinokineospora</taxon>
    </lineage>
</organism>
<dbReference type="RefSeq" id="WP_245931451.1">
    <property type="nucleotide sequence ID" value="NZ_CP154825.1"/>
</dbReference>
<sequence length="228" mass="23649">MSLALTLIALAILIAFPHAPVRKRLASIYGRTPKRPLRKLIPLVFGLALGALVAVVAAPLAGALVAPLAMWTAVRLLKPRPTPVDPFDLAATWDLLAACLRSGMPVPDAIRAVLDGLPDHPRAALREVAESLALGADPVRAWSAALDCPDTAALARGARRSARSGAALAGVARTLATGVRDRADELAEARAQRVTVLVTAPLGLCFLPAFLCAGVAPVLIGLVGRTLN</sequence>
<evidence type="ECO:0000256" key="4">
    <source>
        <dbReference type="ARBA" id="ARBA00022989"/>
    </source>
</evidence>
<gene>
    <name evidence="8" type="ORF">CLV40_11248</name>
</gene>
<evidence type="ECO:0000313" key="9">
    <source>
        <dbReference type="Proteomes" id="UP000239203"/>
    </source>
</evidence>
<evidence type="ECO:0000256" key="5">
    <source>
        <dbReference type="ARBA" id="ARBA00023136"/>
    </source>
</evidence>
<evidence type="ECO:0000313" key="8">
    <source>
        <dbReference type="EMBL" id="PPK65788.1"/>
    </source>
</evidence>
<feature type="transmembrane region" description="Helical" evidence="6">
    <location>
        <begin position="196"/>
        <end position="223"/>
    </location>
</feature>
<dbReference type="InterPro" id="IPR018076">
    <property type="entry name" value="T2SS_GspF_dom"/>
</dbReference>
<keyword evidence="5 6" id="KW-0472">Membrane</keyword>
<name>A0A2S6GKM1_9PSEU</name>
<proteinExistence type="predicted"/>
<dbReference type="GO" id="GO:0005886">
    <property type="term" value="C:plasma membrane"/>
    <property type="evidence" value="ECO:0007669"/>
    <property type="project" value="UniProtKB-SubCell"/>
</dbReference>
<evidence type="ECO:0000256" key="3">
    <source>
        <dbReference type="ARBA" id="ARBA00022692"/>
    </source>
</evidence>
<evidence type="ECO:0000256" key="2">
    <source>
        <dbReference type="ARBA" id="ARBA00022475"/>
    </source>
</evidence>
<dbReference type="PANTHER" id="PTHR35007">
    <property type="entry name" value="INTEGRAL MEMBRANE PROTEIN-RELATED"/>
    <property type="match status" value="1"/>
</dbReference>
<dbReference type="Proteomes" id="UP000239203">
    <property type="component" value="Unassembled WGS sequence"/>
</dbReference>
<dbReference type="AlphaFoldDB" id="A0A2S6GKM1"/>
<keyword evidence="9" id="KW-1185">Reference proteome</keyword>
<dbReference type="EMBL" id="PTIX01000012">
    <property type="protein sequence ID" value="PPK65788.1"/>
    <property type="molecule type" value="Genomic_DNA"/>
</dbReference>
<dbReference type="Pfam" id="PF00482">
    <property type="entry name" value="T2SSF"/>
    <property type="match status" value="1"/>
</dbReference>
<dbReference type="PANTHER" id="PTHR35007:SF3">
    <property type="entry name" value="POSSIBLE CONSERVED ALANINE RICH MEMBRANE PROTEIN"/>
    <property type="match status" value="1"/>
</dbReference>
<comment type="caution">
    <text evidence="8">The sequence shown here is derived from an EMBL/GenBank/DDBJ whole genome shotgun (WGS) entry which is preliminary data.</text>
</comment>
<evidence type="ECO:0000259" key="7">
    <source>
        <dbReference type="Pfam" id="PF00482"/>
    </source>
</evidence>
<accession>A0A2S6GKM1</accession>
<keyword evidence="3 6" id="KW-0812">Transmembrane</keyword>
<protein>
    <submittedName>
        <fullName evidence="8">Type II secretion system (T2SS) protein F</fullName>
    </submittedName>
</protein>
<keyword evidence="2" id="KW-1003">Cell membrane</keyword>
<feature type="domain" description="Type II secretion system protein GspF" evidence="7">
    <location>
        <begin position="94"/>
        <end position="213"/>
    </location>
</feature>
<reference evidence="8 9" key="1">
    <citation type="submission" date="2018-02" db="EMBL/GenBank/DDBJ databases">
        <title>Genomic Encyclopedia of Archaeal and Bacterial Type Strains, Phase II (KMG-II): from individual species to whole genera.</title>
        <authorList>
            <person name="Goeker M."/>
        </authorList>
    </citation>
    <scope>NUCLEOTIDE SEQUENCE [LARGE SCALE GENOMIC DNA]</scope>
    <source>
        <strain evidence="8 9">YU 961-1</strain>
    </source>
</reference>
<feature type="transmembrane region" description="Helical" evidence="6">
    <location>
        <begin position="42"/>
        <end position="71"/>
    </location>
</feature>
<keyword evidence="4 6" id="KW-1133">Transmembrane helix</keyword>
<evidence type="ECO:0000256" key="1">
    <source>
        <dbReference type="ARBA" id="ARBA00004651"/>
    </source>
</evidence>